<reference evidence="1" key="1">
    <citation type="journal article" date="2015" name="Nature">
        <title>Complex archaea that bridge the gap between prokaryotes and eukaryotes.</title>
        <authorList>
            <person name="Spang A."/>
            <person name="Saw J.H."/>
            <person name="Jorgensen S.L."/>
            <person name="Zaremba-Niedzwiedzka K."/>
            <person name="Martijn J."/>
            <person name="Lind A.E."/>
            <person name="van Eijk R."/>
            <person name="Schleper C."/>
            <person name="Guy L."/>
            <person name="Ettema T.J."/>
        </authorList>
    </citation>
    <scope>NUCLEOTIDE SEQUENCE</scope>
</reference>
<sequence>MRGQVKKLSKEELKSNDHIPTKEILQDIADTQKEIGDYSDEQKVLMRNPQENKVKVYILKGRISGRKEFIDKLNQVIEYRRRK</sequence>
<dbReference type="EMBL" id="LAZR01003501">
    <property type="protein sequence ID" value="KKN17654.1"/>
    <property type="molecule type" value="Genomic_DNA"/>
</dbReference>
<name>A0A0F9NI84_9ZZZZ</name>
<protein>
    <submittedName>
        <fullName evidence="1">Uncharacterized protein</fullName>
    </submittedName>
</protein>
<evidence type="ECO:0000313" key="1">
    <source>
        <dbReference type="EMBL" id="KKN17654.1"/>
    </source>
</evidence>
<organism evidence="1">
    <name type="scientific">marine sediment metagenome</name>
    <dbReference type="NCBI Taxonomy" id="412755"/>
    <lineage>
        <taxon>unclassified sequences</taxon>
        <taxon>metagenomes</taxon>
        <taxon>ecological metagenomes</taxon>
    </lineage>
</organism>
<gene>
    <name evidence="1" type="ORF">LCGC14_0963670</name>
</gene>
<proteinExistence type="predicted"/>
<comment type="caution">
    <text evidence="1">The sequence shown here is derived from an EMBL/GenBank/DDBJ whole genome shotgun (WGS) entry which is preliminary data.</text>
</comment>
<accession>A0A0F9NI84</accession>
<dbReference type="AlphaFoldDB" id="A0A0F9NI84"/>